<proteinExistence type="predicted"/>
<evidence type="ECO:0000313" key="2">
    <source>
        <dbReference type="EMBL" id="KAJ6809047.1"/>
    </source>
</evidence>
<feature type="compositionally biased region" description="Basic residues" evidence="1">
    <location>
        <begin position="33"/>
        <end position="44"/>
    </location>
</feature>
<dbReference type="AlphaFoldDB" id="A0AAX6EXW3"/>
<sequence length="44" mass="4728">MLVRVPAAGLGEAGRPRSVTPTASSSRFDARRRSPKGKTWRTGC</sequence>
<dbReference type="Proteomes" id="UP001140949">
    <property type="component" value="Unassembled WGS sequence"/>
</dbReference>
<keyword evidence="3" id="KW-1185">Reference proteome</keyword>
<accession>A0AAX6EXW3</accession>
<feature type="region of interest" description="Disordered" evidence="1">
    <location>
        <begin position="1"/>
        <end position="44"/>
    </location>
</feature>
<reference evidence="2" key="1">
    <citation type="journal article" date="2023" name="GigaByte">
        <title>Genome assembly of the bearded iris, Iris pallida Lam.</title>
        <authorList>
            <person name="Bruccoleri R.E."/>
            <person name="Oakeley E.J."/>
            <person name="Faust A.M.E."/>
            <person name="Altorfer M."/>
            <person name="Dessus-Babus S."/>
            <person name="Burckhardt D."/>
            <person name="Oertli M."/>
            <person name="Naumann U."/>
            <person name="Petersen F."/>
            <person name="Wong J."/>
        </authorList>
    </citation>
    <scope>NUCLEOTIDE SEQUENCE</scope>
    <source>
        <strain evidence="2">GSM-AAB239-AS_SAM_17_03QT</strain>
    </source>
</reference>
<protein>
    <submittedName>
        <fullName evidence="2">Extensin</fullName>
    </submittedName>
</protein>
<evidence type="ECO:0000256" key="1">
    <source>
        <dbReference type="SAM" id="MobiDB-lite"/>
    </source>
</evidence>
<name>A0AAX6EXW3_IRIPA</name>
<reference evidence="2" key="2">
    <citation type="submission" date="2023-04" db="EMBL/GenBank/DDBJ databases">
        <authorList>
            <person name="Bruccoleri R.E."/>
            <person name="Oakeley E.J."/>
            <person name="Faust A.-M."/>
            <person name="Dessus-Babus S."/>
            <person name="Altorfer M."/>
            <person name="Burckhardt D."/>
            <person name="Oertli M."/>
            <person name="Naumann U."/>
            <person name="Petersen F."/>
            <person name="Wong J."/>
        </authorList>
    </citation>
    <scope>NUCLEOTIDE SEQUENCE</scope>
    <source>
        <strain evidence="2">GSM-AAB239-AS_SAM_17_03QT</strain>
        <tissue evidence="2">Leaf</tissue>
    </source>
</reference>
<gene>
    <name evidence="2" type="ORF">M6B38_164230</name>
</gene>
<dbReference type="EMBL" id="JANAVB010033217">
    <property type="protein sequence ID" value="KAJ6809047.1"/>
    <property type="molecule type" value="Genomic_DNA"/>
</dbReference>
<comment type="caution">
    <text evidence="2">The sequence shown here is derived from an EMBL/GenBank/DDBJ whole genome shotgun (WGS) entry which is preliminary data.</text>
</comment>
<organism evidence="2 3">
    <name type="scientific">Iris pallida</name>
    <name type="common">Sweet iris</name>
    <dbReference type="NCBI Taxonomy" id="29817"/>
    <lineage>
        <taxon>Eukaryota</taxon>
        <taxon>Viridiplantae</taxon>
        <taxon>Streptophyta</taxon>
        <taxon>Embryophyta</taxon>
        <taxon>Tracheophyta</taxon>
        <taxon>Spermatophyta</taxon>
        <taxon>Magnoliopsida</taxon>
        <taxon>Liliopsida</taxon>
        <taxon>Asparagales</taxon>
        <taxon>Iridaceae</taxon>
        <taxon>Iridoideae</taxon>
        <taxon>Irideae</taxon>
        <taxon>Iris</taxon>
    </lineage>
</organism>
<evidence type="ECO:0000313" key="3">
    <source>
        <dbReference type="Proteomes" id="UP001140949"/>
    </source>
</evidence>